<dbReference type="InterPro" id="IPR020795">
    <property type="entry name" value="ORC3"/>
</dbReference>
<feature type="compositionally biased region" description="Basic residues" evidence="10">
    <location>
        <begin position="319"/>
        <end position="329"/>
    </location>
</feature>
<keyword evidence="6" id="KW-0238">DNA-binding</keyword>
<evidence type="ECO:0000256" key="2">
    <source>
        <dbReference type="ARBA" id="ARBA00010977"/>
    </source>
</evidence>
<evidence type="ECO:0000256" key="7">
    <source>
        <dbReference type="ARBA" id="ARBA00023242"/>
    </source>
</evidence>
<evidence type="ECO:0000259" key="13">
    <source>
        <dbReference type="Pfam" id="PF19675"/>
    </source>
</evidence>
<dbReference type="AlphaFoldDB" id="A0AAN9AAE9"/>
<comment type="caution">
    <text evidence="14">The sequence shown here is derived from an EMBL/GenBank/DDBJ whole genome shotgun (WGS) entry which is preliminary data.</text>
</comment>
<feature type="region of interest" description="Disordered" evidence="10">
    <location>
        <begin position="200"/>
        <end position="367"/>
    </location>
</feature>
<organism evidence="14 15">
    <name type="scientific">Halocaridina rubra</name>
    <name type="common">Hawaiian red shrimp</name>
    <dbReference type="NCBI Taxonomy" id="373956"/>
    <lineage>
        <taxon>Eukaryota</taxon>
        <taxon>Metazoa</taxon>
        <taxon>Ecdysozoa</taxon>
        <taxon>Arthropoda</taxon>
        <taxon>Crustacea</taxon>
        <taxon>Multicrustacea</taxon>
        <taxon>Malacostraca</taxon>
        <taxon>Eumalacostraca</taxon>
        <taxon>Eucarida</taxon>
        <taxon>Decapoda</taxon>
        <taxon>Pleocyemata</taxon>
        <taxon>Caridea</taxon>
        <taxon>Atyoidea</taxon>
        <taxon>Atyidae</taxon>
        <taxon>Halocaridina</taxon>
    </lineage>
</organism>
<feature type="compositionally biased region" description="Basic and acidic residues" evidence="10">
    <location>
        <begin position="207"/>
        <end position="216"/>
    </location>
</feature>
<dbReference type="PANTHER" id="PTHR12748">
    <property type="entry name" value="ORIGIN RECOGNITION COMPLEX SUBUNIT 3"/>
    <property type="match status" value="1"/>
</dbReference>
<evidence type="ECO:0000256" key="3">
    <source>
        <dbReference type="ARBA" id="ARBA00019085"/>
    </source>
</evidence>
<evidence type="ECO:0000256" key="4">
    <source>
        <dbReference type="ARBA" id="ARBA00022553"/>
    </source>
</evidence>
<comment type="subcellular location">
    <subcellularLocation>
        <location evidence="1">Nucleus</location>
    </subcellularLocation>
</comment>
<evidence type="ECO:0000313" key="15">
    <source>
        <dbReference type="Proteomes" id="UP001381693"/>
    </source>
</evidence>
<dbReference type="Pfam" id="PF19675">
    <property type="entry name" value="ORC3_ins"/>
    <property type="match status" value="1"/>
</dbReference>
<comment type="function">
    <text evidence="9">Component of the origin recognition complex (ORC) that binds origins of replication. DNA-binding is ATP-dependent. The specific DNA sequences that define origins of replication have not been identified yet. ORC is required to assemble the pre-replication complex necessary to initiate DNA replication. Binds histone H3 and H4 trimethylation marks H3K9me3, H3K27me3 and H4K20me3.</text>
</comment>
<protein>
    <recommendedName>
        <fullName evidence="3">Origin recognition complex subunit 3</fullName>
    </recommendedName>
</protein>
<dbReference type="InterPro" id="IPR040855">
    <property type="entry name" value="ORC_WH_C"/>
</dbReference>
<sequence length="870" mass="98790">MDSTVSVSKGVFAFKKSKSRKNAKGPLANTFDYWNGGEDNEERAQTYKNYTKCWSMVTEITDDLRKQTHAKVFRDLVEFVKRSSVERDLTSRETNYRKHVPTACLLTGVNMADHEDIFGSLVHLVVGNVTPHVARLQSHNCPTVRGAVFKLVSQFMKGIDHIDPELLDELEVGPTVKRAQCTMPVLTSWYQELATEEEEDISLAKNTSERTKRKLESPMSSLLSPKKIKRSDDYIDSPEKAIRSPKKSLKSPRKIYESPKKLPLHQKSPKVTFQELTTEEEEDFSSFKSMSERTRRKLDSPKKIRKSEDYIASPQKAIKSPKKCLKSPKKSYESPRKSLSHEKSSSATSPFKSRTSPPLADNLEGSSEFKKKRNQSLVVIFEDVESFSSYVLQDLILICSEHRDKLPFVFVFGVSTTSAAVHSSLSQDASACIAMETFQAQPSTYYLNDVINEVLMSSRGPFHLGGRTFKLLLDIFLYHDLSVKNFIRAIQVCMIEHFTSNPCSFLCCSPYARKKLLKSATPAQLDIISKLPSFKAFVESCSSDDQEKLLNNKNEMKEAVLNLLLDLELWYKRFCTFVKVVNAITCTLPQSPLGRQVREVLALCLSRSLVETEEYEEVYKMLSLISREELSPLLGKAMKILQDESNGDADLEEFHGKLAVVSDRLSNLDQVQEKVEEPVNKSPVVIKATDRFQLKEKLKELAMQKKKPNAYETVRKELLQLLDETFKKYLQPPAKQPLHEVQFFDSSSVMKRHLIGMPRAALTTALANPHHYLQCSCCPLDDPVDIVTTLPDLSVAYKLHLECGRLINLYDWLQAFVSVVDPEADASGRKIDKKLQARFVQALLELQFLGFVKQTKRKTDHVARLTWGGC</sequence>
<dbReference type="GO" id="GO:0005664">
    <property type="term" value="C:nuclear origin of replication recognition complex"/>
    <property type="evidence" value="ECO:0007669"/>
    <property type="project" value="InterPro"/>
</dbReference>
<dbReference type="Proteomes" id="UP001381693">
    <property type="component" value="Unassembled WGS sequence"/>
</dbReference>
<evidence type="ECO:0000256" key="6">
    <source>
        <dbReference type="ARBA" id="ARBA00023125"/>
    </source>
</evidence>
<dbReference type="EMBL" id="JAXCGZ010005940">
    <property type="protein sequence ID" value="KAK7080424.1"/>
    <property type="molecule type" value="Genomic_DNA"/>
</dbReference>
<evidence type="ECO:0000256" key="8">
    <source>
        <dbReference type="ARBA" id="ARBA00026084"/>
    </source>
</evidence>
<feature type="domain" description="Origin recognition complex subunit 3 insertion" evidence="13">
    <location>
        <begin position="519"/>
        <end position="746"/>
    </location>
</feature>
<comment type="subunit">
    <text evidence="8">Component of ORC, a complex composed of at least 6 subunits: ORC1, ORC2, ORC3, ORC4, ORC5 and ORC6. ORC is regulated in a cell-cycle dependent manner. It is sequentially assembled at the exit from anaphase of mitosis and disassembled as cells enter S phase.</text>
</comment>
<dbReference type="GO" id="GO:0003688">
    <property type="term" value="F:DNA replication origin binding"/>
    <property type="evidence" value="ECO:0007669"/>
    <property type="project" value="TreeGrafter"/>
</dbReference>
<evidence type="ECO:0000256" key="9">
    <source>
        <dbReference type="ARBA" id="ARBA00045241"/>
    </source>
</evidence>
<dbReference type="Pfam" id="PF18137">
    <property type="entry name" value="WHD_ORC"/>
    <property type="match status" value="1"/>
</dbReference>
<feature type="compositionally biased region" description="Basic and acidic residues" evidence="10">
    <location>
        <begin position="230"/>
        <end position="242"/>
    </location>
</feature>
<feature type="compositionally biased region" description="Basic and acidic residues" evidence="10">
    <location>
        <begin position="330"/>
        <end position="344"/>
    </location>
</feature>
<dbReference type="InterPro" id="IPR045667">
    <property type="entry name" value="ORC3_N"/>
</dbReference>
<feature type="compositionally biased region" description="Polar residues" evidence="10">
    <location>
        <begin position="345"/>
        <end position="356"/>
    </location>
</feature>
<evidence type="ECO:0000259" key="11">
    <source>
        <dbReference type="Pfam" id="PF07034"/>
    </source>
</evidence>
<comment type="similarity">
    <text evidence="2">Belongs to the ORC3 family.</text>
</comment>
<dbReference type="GO" id="GO:0005656">
    <property type="term" value="C:nuclear pre-replicative complex"/>
    <property type="evidence" value="ECO:0007669"/>
    <property type="project" value="TreeGrafter"/>
</dbReference>
<dbReference type="Pfam" id="PF07034">
    <property type="entry name" value="ORC3_N"/>
    <property type="match status" value="1"/>
</dbReference>
<feature type="domain" description="Origin recognition complex subunit 3 winged helix C-terminal" evidence="12">
    <location>
        <begin position="759"/>
        <end position="867"/>
    </location>
</feature>
<evidence type="ECO:0000256" key="5">
    <source>
        <dbReference type="ARBA" id="ARBA00022705"/>
    </source>
</evidence>
<evidence type="ECO:0000256" key="1">
    <source>
        <dbReference type="ARBA" id="ARBA00004123"/>
    </source>
</evidence>
<feature type="compositionally biased region" description="Basic residues" evidence="10">
    <location>
        <begin position="243"/>
        <end position="253"/>
    </location>
</feature>
<dbReference type="InterPro" id="IPR045663">
    <property type="entry name" value="ORC3_ins"/>
</dbReference>
<dbReference type="GO" id="GO:0006270">
    <property type="term" value="P:DNA replication initiation"/>
    <property type="evidence" value="ECO:0007669"/>
    <property type="project" value="TreeGrafter"/>
</dbReference>
<name>A0AAN9AAE9_HALRR</name>
<feature type="compositionally biased region" description="Basic and acidic residues" evidence="10">
    <location>
        <begin position="290"/>
        <end position="309"/>
    </location>
</feature>
<reference evidence="14 15" key="1">
    <citation type="submission" date="2023-11" db="EMBL/GenBank/DDBJ databases">
        <title>Halocaridina rubra genome assembly.</title>
        <authorList>
            <person name="Smith C."/>
        </authorList>
    </citation>
    <scope>NUCLEOTIDE SEQUENCE [LARGE SCALE GENOMIC DNA]</scope>
    <source>
        <strain evidence="14">EP-1</strain>
        <tissue evidence="14">Whole</tissue>
    </source>
</reference>
<accession>A0AAN9AAE9</accession>
<evidence type="ECO:0000256" key="10">
    <source>
        <dbReference type="SAM" id="MobiDB-lite"/>
    </source>
</evidence>
<proteinExistence type="inferred from homology"/>
<keyword evidence="4" id="KW-0597">Phosphoprotein</keyword>
<evidence type="ECO:0000313" key="14">
    <source>
        <dbReference type="EMBL" id="KAK7080424.1"/>
    </source>
</evidence>
<keyword evidence="7" id="KW-0539">Nucleus</keyword>
<dbReference type="GO" id="GO:0031261">
    <property type="term" value="C:DNA replication preinitiation complex"/>
    <property type="evidence" value="ECO:0007669"/>
    <property type="project" value="TreeGrafter"/>
</dbReference>
<evidence type="ECO:0000259" key="12">
    <source>
        <dbReference type="Pfam" id="PF18137"/>
    </source>
</evidence>
<keyword evidence="5" id="KW-0235">DNA replication</keyword>
<gene>
    <name evidence="14" type="primary">ORC3</name>
    <name evidence="14" type="ORF">SK128_005971</name>
</gene>
<feature type="domain" description="Origin recognition complex subunit 3 N-terminal" evidence="11">
    <location>
        <begin position="3"/>
        <end position="506"/>
    </location>
</feature>
<keyword evidence="15" id="KW-1185">Reference proteome</keyword>
<dbReference type="CDD" id="cd20704">
    <property type="entry name" value="Orc3"/>
    <property type="match status" value="2"/>
</dbReference>
<dbReference type="PANTHER" id="PTHR12748:SF0">
    <property type="entry name" value="ORIGIN RECOGNITION COMPLEX SUBUNIT 3"/>
    <property type="match status" value="1"/>
</dbReference>